<comment type="caution">
    <text evidence="2">The sequence shown here is derived from an EMBL/GenBank/DDBJ whole genome shotgun (WGS) entry which is preliminary data.</text>
</comment>
<dbReference type="EMBL" id="VKGK01000022">
    <property type="protein sequence ID" value="TRY13165.1"/>
    <property type="molecule type" value="Genomic_DNA"/>
</dbReference>
<dbReference type="GO" id="GO:0030151">
    <property type="term" value="F:molybdenum ion binding"/>
    <property type="evidence" value="ECO:0007669"/>
    <property type="project" value="InterPro"/>
</dbReference>
<dbReference type="InterPro" id="IPR005302">
    <property type="entry name" value="MoCF_Sase_C"/>
</dbReference>
<dbReference type="PANTHER" id="PTHR36930">
    <property type="entry name" value="METAL-SULFUR CLUSTER BIOSYNTHESIS PROTEINS YUAD-RELATED"/>
    <property type="match status" value="1"/>
</dbReference>
<dbReference type="SUPFAM" id="SSF50800">
    <property type="entry name" value="PK beta-barrel domain-like"/>
    <property type="match status" value="1"/>
</dbReference>
<dbReference type="PANTHER" id="PTHR36930:SF1">
    <property type="entry name" value="MOSC DOMAIN-CONTAINING PROTEIN"/>
    <property type="match status" value="1"/>
</dbReference>
<dbReference type="Pfam" id="PF03473">
    <property type="entry name" value="MOSC"/>
    <property type="match status" value="1"/>
</dbReference>
<organism evidence="2 3">
    <name type="scientific">Shewanella hanedai</name>
    <name type="common">Alteromonas hanedai</name>
    <dbReference type="NCBI Taxonomy" id="25"/>
    <lineage>
        <taxon>Bacteria</taxon>
        <taxon>Pseudomonadati</taxon>
        <taxon>Pseudomonadota</taxon>
        <taxon>Gammaproteobacteria</taxon>
        <taxon>Alteromonadales</taxon>
        <taxon>Shewanellaceae</taxon>
        <taxon>Shewanella</taxon>
    </lineage>
</organism>
<dbReference type="InterPro" id="IPR052716">
    <property type="entry name" value="MOSC_domain"/>
</dbReference>
<accession>A0A553JL29</accession>
<dbReference type="InterPro" id="IPR011037">
    <property type="entry name" value="Pyrv_Knase-like_insert_dom_sf"/>
</dbReference>
<dbReference type="AlphaFoldDB" id="A0A553JL29"/>
<evidence type="ECO:0000313" key="2">
    <source>
        <dbReference type="EMBL" id="TRY13165.1"/>
    </source>
</evidence>
<dbReference type="GO" id="GO:0003824">
    <property type="term" value="F:catalytic activity"/>
    <property type="evidence" value="ECO:0007669"/>
    <property type="project" value="InterPro"/>
</dbReference>
<proteinExistence type="predicted"/>
<feature type="domain" description="MOSC" evidence="1">
    <location>
        <begin position="17"/>
        <end position="145"/>
    </location>
</feature>
<dbReference type="GO" id="GO:0030170">
    <property type="term" value="F:pyridoxal phosphate binding"/>
    <property type="evidence" value="ECO:0007669"/>
    <property type="project" value="InterPro"/>
</dbReference>
<dbReference type="OrthoDB" id="1550913at2"/>
<dbReference type="Gene3D" id="2.40.33.20">
    <property type="entry name" value="PK beta-barrel domain-like"/>
    <property type="match status" value="1"/>
</dbReference>
<dbReference type="PROSITE" id="PS51340">
    <property type="entry name" value="MOSC"/>
    <property type="match status" value="1"/>
</dbReference>
<name>A0A553JL29_SHEHA</name>
<evidence type="ECO:0000313" key="3">
    <source>
        <dbReference type="Proteomes" id="UP000318126"/>
    </source>
</evidence>
<sequence length="155" mass="16950">MPTLSAIGFKPIRQGPMTLVDTAQVTKSAGVEQDFFGRPGKRQVTVMSQEQWNIVCSEVSVELHWTTRRANLLIKDYSFSAADKGKLLKIGGLELEITGETDPCKKMEIAQAGLEKALTPDWRGGVTCRVLNDAQISQGDVVTIADAPQQLSFID</sequence>
<gene>
    <name evidence="2" type="ORF">FN961_17075</name>
</gene>
<evidence type="ECO:0000259" key="1">
    <source>
        <dbReference type="PROSITE" id="PS51340"/>
    </source>
</evidence>
<dbReference type="RefSeq" id="WP_144041388.1">
    <property type="nucleotide sequence ID" value="NZ_BMPL01000019.1"/>
</dbReference>
<keyword evidence="3" id="KW-1185">Reference proteome</keyword>
<dbReference type="Proteomes" id="UP000318126">
    <property type="component" value="Unassembled WGS sequence"/>
</dbReference>
<protein>
    <submittedName>
        <fullName evidence="2">MOSC domain-containing protein</fullName>
    </submittedName>
</protein>
<reference evidence="3" key="1">
    <citation type="submission" date="2019-07" db="EMBL/GenBank/DDBJ databases">
        <title>Shewanella sp. YLB-08 draft genomic sequence.</title>
        <authorList>
            <person name="Yu L."/>
        </authorList>
    </citation>
    <scope>NUCLEOTIDE SEQUENCE [LARGE SCALE GENOMIC DNA]</scope>
    <source>
        <strain evidence="3">JCM 20706</strain>
    </source>
</reference>